<keyword evidence="3" id="KW-0862">Zinc</keyword>
<evidence type="ECO:0000313" key="7">
    <source>
        <dbReference type="EMBL" id="CAD40681.2"/>
    </source>
</evidence>
<organism evidence="7 8">
    <name type="scientific">Oryza sativa subsp. japonica</name>
    <name type="common">Rice</name>
    <dbReference type="NCBI Taxonomy" id="39947"/>
    <lineage>
        <taxon>Eukaryota</taxon>
        <taxon>Viridiplantae</taxon>
        <taxon>Streptophyta</taxon>
        <taxon>Embryophyta</taxon>
        <taxon>Tracheophyta</taxon>
        <taxon>Spermatophyta</taxon>
        <taxon>Magnoliopsida</taxon>
        <taxon>Liliopsida</taxon>
        <taxon>Poales</taxon>
        <taxon>Poaceae</taxon>
        <taxon>BOP clade</taxon>
        <taxon>Oryzoideae</taxon>
        <taxon>Oryzeae</taxon>
        <taxon>Oryzinae</taxon>
        <taxon>Oryza</taxon>
        <taxon>Oryza sativa</taxon>
    </lineage>
</organism>
<evidence type="ECO:0000313" key="8">
    <source>
        <dbReference type="Proteomes" id="UP000000763"/>
    </source>
</evidence>
<dbReference type="InterPro" id="IPR018289">
    <property type="entry name" value="MULE_transposase_dom"/>
</dbReference>
<name>Q7X762_ORYSJ</name>
<dbReference type="AlphaFoldDB" id="Q7X762"/>
<feature type="region of interest" description="Disordered" evidence="5">
    <location>
        <begin position="890"/>
        <end position="939"/>
    </location>
</feature>
<dbReference type="SMART" id="SM00575">
    <property type="entry name" value="ZnF_PMZ"/>
    <property type="match status" value="1"/>
</dbReference>
<dbReference type="Pfam" id="PF04434">
    <property type="entry name" value="SWIM"/>
    <property type="match status" value="1"/>
</dbReference>
<protein>
    <submittedName>
        <fullName evidence="7">OSJNBb0118P14.3 protein</fullName>
    </submittedName>
</protein>
<reference evidence="8" key="2">
    <citation type="journal article" date="2008" name="Nucleic Acids Res.">
        <title>The rice annotation project database (RAP-DB): 2008 update.</title>
        <authorList>
            <consortium name="The rice annotation project (RAP)"/>
        </authorList>
    </citation>
    <scope>GENOME REANNOTATION</scope>
    <source>
        <strain evidence="8">cv. Nipponbare</strain>
    </source>
</reference>
<evidence type="ECO:0000259" key="6">
    <source>
        <dbReference type="PROSITE" id="PS50966"/>
    </source>
</evidence>
<dbReference type="InterPro" id="IPR058594">
    <property type="entry name" value="PB1-like_dom_pln"/>
</dbReference>
<accession>Q7X762</accession>
<feature type="region of interest" description="Disordered" evidence="5">
    <location>
        <begin position="776"/>
        <end position="795"/>
    </location>
</feature>
<evidence type="ECO:0000256" key="4">
    <source>
        <dbReference type="PROSITE-ProRule" id="PRU00325"/>
    </source>
</evidence>
<feature type="domain" description="SWIM-type" evidence="6">
    <location>
        <begin position="695"/>
        <end position="727"/>
    </location>
</feature>
<evidence type="ECO:0000256" key="3">
    <source>
        <dbReference type="ARBA" id="ARBA00022833"/>
    </source>
</evidence>
<gene>
    <name evidence="7" type="primary">OSJNBb0118P14.3</name>
</gene>
<dbReference type="InterPro" id="IPR006564">
    <property type="entry name" value="Znf_PMZ"/>
</dbReference>
<evidence type="ECO:0000256" key="1">
    <source>
        <dbReference type="ARBA" id="ARBA00022723"/>
    </source>
</evidence>
<evidence type="ECO:0000256" key="2">
    <source>
        <dbReference type="ARBA" id="ARBA00022771"/>
    </source>
</evidence>
<keyword evidence="2 4" id="KW-0863">Zinc-finger</keyword>
<proteinExistence type="predicted"/>
<dbReference type="Pfam" id="PF03108">
    <property type="entry name" value="DBD_Tnp_Mut"/>
    <property type="match status" value="1"/>
</dbReference>
<dbReference type="PROSITE" id="PS50966">
    <property type="entry name" value="ZF_SWIM"/>
    <property type="match status" value="1"/>
</dbReference>
<dbReference type="Proteomes" id="UP000000763">
    <property type="component" value="Chromosome 4"/>
</dbReference>
<reference evidence="8" key="1">
    <citation type="journal article" date="2005" name="Nature">
        <title>The map-based sequence of the rice genome.</title>
        <authorList>
            <consortium name="International rice genome sequencing project (IRGSP)"/>
            <person name="Matsumoto T."/>
            <person name="Wu J."/>
            <person name="Kanamori H."/>
            <person name="Katayose Y."/>
            <person name="Fujisawa M."/>
            <person name="Namiki N."/>
            <person name="Mizuno H."/>
            <person name="Yamamoto K."/>
            <person name="Antonio B.A."/>
            <person name="Baba T."/>
            <person name="Sakata K."/>
            <person name="Nagamura Y."/>
            <person name="Aoki H."/>
            <person name="Arikawa K."/>
            <person name="Arita K."/>
            <person name="Bito T."/>
            <person name="Chiden Y."/>
            <person name="Fujitsuka N."/>
            <person name="Fukunaka R."/>
            <person name="Hamada M."/>
            <person name="Harada C."/>
            <person name="Hayashi A."/>
            <person name="Hijishita S."/>
            <person name="Honda M."/>
            <person name="Hosokawa S."/>
            <person name="Ichikawa Y."/>
            <person name="Idonuma A."/>
            <person name="Iijima M."/>
            <person name="Ikeda M."/>
            <person name="Ikeno M."/>
            <person name="Ito K."/>
            <person name="Ito S."/>
            <person name="Ito T."/>
            <person name="Ito Y."/>
            <person name="Ito Y."/>
            <person name="Iwabuchi A."/>
            <person name="Kamiya K."/>
            <person name="Karasawa W."/>
            <person name="Kurita K."/>
            <person name="Katagiri S."/>
            <person name="Kikuta A."/>
            <person name="Kobayashi H."/>
            <person name="Kobayashi N."/>
            <person name="Machita K."/>
            <person name="Maehara T."/>
            <person name="Masukawa M."/>
            <person name="Mizubayashi T."/>
            <person name="Mukai Y."/>
            <person name="Nagasaki H."/>
            <person name="Nagata Y."/>
            <person name="Naito S."/>
            <person name="Nakashima M."/>
            <person name="Nakama Y."/>
            <person name="Nakamichi Y."/>
            <person name="Nakamura M."/>
            <person name="Meguro A."/>
            <person name="Negishi M."/>
            <person name="Ohta I."/>
            <person name="Ohta T."/>
            <person name="Okamoto M."/>
            <person name="Ono N."/>
            <person name="Saji S."/>
            <person name="Sakaguchi M."/>
            <person name="Sakai K."/>
            <person name="Shibata M."/>
            <person name="Shimokawa T."/>
            <person name="Song J."/>
            <person name="Takazaki Y."/>
            <person name="Terasawa K."/>
            <person name="Tsugane M."/>
            <person name="Tsuji K."/>
            <person name="Ueda S."/>
            <person name="Waki K."/>
            <person name="Yamagata H."/>
            <person name="Yamamoto M."/>
            <person name="Yamamoto S."/>
            <person name="Yamane H."/>
            <person name="Yoshiki S."/>
            <person name="Yoshihara R."/>
            <person name="Yukawa K."/>
            <person name="Zhong H."/>
            <person name="Yano M."/>
            <person name="Yuan Q."/>
            <person name="Ouyang S."/>
            <person name="Liu J."/>
            <person name="Jones K.M."/>
            <person name="Gansberger K."/>
            <person name="Moffat K."/>
            <person name="Hill J."/>
            <person name="Bera J."/>
            <person name="Fadrosh D."/>
            <person name="Jin S."/>
            <person name="Johri S."/>
            <person name="Kim M."/>
            <person name="Overton L."/>
            <person name="Reardon M."/>
            <person name="Tsitrin T."/>
            <person name="Vuong H."/>
            <person name="Weaver B."/>
            <person name="Ciecko A."/>
            <person name="Tallon L."/>
            <person name="Jackson J."/>
            <person name="Pai G."/>
            <person name="Aken S.V."/>
            <person name="Utterback T."/>
            <person name="Reidmuller S."/>
            <person name="Feldblyum T."/>
            <person name="Hsiao J."/>
            <person name="Zismann V."/>
            <person name="Iobst S."/>
            <person name="de Vazeille A.R."/>
            <person name="Buell C.R."/>
            <person name="Ying K."/>
            <person name="Li Y."/>
            <person name="Lu T."/>
            <person name="Huang Y."/>
            <person name="Zhao Q."/>
            <person name="Feng Q."/>
            <person name="Zhang L."/>
            <person name="Zhu J."/>
            <person name="Weng Q."/>
            <person name="Mu J."/>
            <person name="Lu Y."/>
            <person name="Fan D."/>
            <person name="Liu Y."/>
            <person name="Guan J."/>
            <person name="Zhang Y."/>
            <person name="Yu S."/>
            <person name="Liu X."/>
            <person name="Zhang Y."/>
            <person name="Hong G."/>
            <person name="Han B."/>
            <person name="Choisne N."/>
            <person name="Demange N."/>
            <person name="Orjeda G."/>
            <person name="Samain S."/>
            <person name="Cattolico L."/>
            <person name="Pelletier E."/>
            <person name="Couloux A."/>
            <person name="Segurens B."/>
            <person name="Wincker P."/>
            <person name="D'Hont A."/>
            <person name="Scarpelli C."/>
            <person name="Weissenbach J."/>
            <person name="Salanoubat M."/>
            <person name="Quetier F."/>
            <person name="Yu Y."/>
            <person name="Kim H.R."/>
            <person name="Rambo T."/>
            <person name="Currie J."/>
            <person name="Collura K."/>
            <person name="Luo M."/>
            <person name="Yang T."/>
            <person name="Ammiraju J.S.S."/>
            <person name="Engler F."/>
            <person name="Soderlund C."/>
            <person name="Wing R.A."/>
            <person name="Palmer L.E."/>
            <person name="de la Bastide M."/>
            <person name="Spiegel L."/>
            <person name="Nascimento L."/>
            <person name="Zutavern T."/>
            <person name="O'Shaughnessy A."/>
            <person name="Dike S."/>
            <person name="Dedhia N."/>
            <person name="Preston R."/>
            <person name="Balija V."/>
            <person name="McCombie W.R."/>
            <person name="Chow T."/>
            <person name="Chen H."/>
            <person name="Chung M."/>
            <person name="Chen C."/>
            <person name="Shaw J."/>
            <person name="Wu H."/>
            <person name="Hsiao K."/>
            <person name="Chao Y."/>
            <person name="Chu M."/>
            <person name="Cheng C."/>
            <person name="Hour A."/>
            <person name="Lee P."/>
            <person name="Lin S."/>
            <person name="Lin Y."/>
            <person name="Liou J."/>
            <person name="Liu S."/>
            <person name="Hsing Y."/>
            <person name="Raghuvanshi S."/>
            <person name="Mohanty A."/>
            <person name="Bharti A.K."/>
            <person name="Gaur A."/>
            <person name="Gupta V."/>
            <person name="Kumar D."/>
            <person name="Ravi V."/>
            <person name="Vij S."/>
            <person name="Kapur A."/>
            <person name="Khurana P."/>
            <person name="Khurana P."/>
            <person name="Khurana J.P."/>
            <person name="Tyagi A.K."/>
            <person name="Gaikwad K."/>
            <person name="Singh A."/>
            <person name="Dalal V."/>
            <person name="Srivastava S."/>
            <person name="Dixit A."/>
            <person name="Pal A.K."/>
            <person name="Ghazi I.A."/>
            <person name="Yadav M."/>
            <person name="Pandit A."/>
            <person name="Bhargava A."/>
            <person name="Sureshbabu K."/>
            <person name="Batra K."/>
            <person name="Sharma T.R."/>
            <person name="Mohapatra T."/>
            <person name="Singh N.K."/>
            <person name="Messing J."/>
            <person name="Nelson A.B."/>
            <person name="Fuks G."/>
            <person name="Kavchok S."/>
            <person name="Keizer G."/>
            <person name="Linton E."/>
            <person name="Llaca V."/>
            <person name="Song R."/>
            <person name="Tanyolac B."/>
            <person name="Young S."/>
            <person name="Ho-Il K."/>
            <person name="Hahn J.H."/>
            <person name="Sangsakoo G."/>
            <person name="Vanavichit A."/>
            <person name="de Mattos Luiz.A.T."/>
            <person name="Zimmer P.D."/>
            <person name="Malone G."/>
            <person name="Dellagostin O."/>
            <person name="de Oliveira A.C."/>
            <person name="Bevan M."/>
            <person name="Bancroft I."/>
            <person name="Minx P."/>
            <person name="Cordum H."/>
            <person name="Wilson R."/>
            <person name="Cheng Z."/>
            <person name="Jin W."/>
            <person name="Jiang J."/>
            <person name="Leong S.A."/>
            <person name="Iwama H."/>
            <person name="Gojobori T."/>
            <person name="Itoh T."/>
            <person name="Niimura Y."/>
            <person name="Fujii Y."/>
            <person name="Habara T."/>
            <person name="Sakai H."/>
            <person name="Sato Y."/>
            <person name="Wilson G."/>
            <person name="Kumar K."/>
            <person name="McCouch S."/>
            <person name="Juretic N."/>
            <person name="Hoen D."/>
            <person name="Wright S."/>
            <person name="Bruskiewich R."/>
            <person name="Bureau T."/>
            <person name="Miyao A."/>
            <person name="Hirochika H."/>
            <person name="Nishikawa T."/>
            <person name="Kadowaki K."/>
            <person name="Sugiura M."/>
            <person name="Burr B."/>
            <person name="Sasaki T."/>
        </authorList>
    </citation>
    <scope>NUCLEOTIDE SEQUENCE [LARGE SCALE GENOMIC DNA]</scope>
    <source>
        <strain evidence="8">cv. Nipponbare</strain>
    </source>
</reference>
<dbReference type="EMBL" id="AL607005">
    <property type="protein sequence ID" value="CAD40681.2"/>
    <property type="molecule type" value="Genomic_DNA"/>
</dbReference>
<dbReference type="InterPro" id="IPR004332">
    <property type="entry name" value="Transposase_MuDR"/>
</dbReference>
<keyword evidence="1" id="KW-0479">Metal-binding</keyword>
<dbReference type="PANTHER" id="PTHR31973">
    <property type="entry name" value="POLYPROTEIN, PUTATIVE-RELATED"/>
    <property type="match status" value="1"/>
</dbReference>
<evidence type="ECO:0000256" key="5">
    <source>
        <dbReference type="SAM" id="MobiDB-lite"/>
    </source>
</evidence>
<dbReference type="PANTHER" id="PTHR31973:SF191">
    <property type="entry name" value="OS05G0489400 PROTEIN"/>
    <property type="match status" value="1"/>
</dbReference>
<dbReference type="GO" id="GO:0008270">
    <property type="term" value="F:zinc ion binding"/>
    <property type="evidence" value="ECO:0007669"/>
    <property type="project" value="UniProtKB-KW"/>
</dbReference>
<feature type="compositionally biased region" description="Basic residues" evidence="5">
    <location>
        <begin position="920"/>
        <end position="939"/>
    </location>
</feature>
<sequence>MVPGLRSEGARSHVYNYEDEEFSIEMHHGGFFMGNGVNRAYVDGRVNWFDHCESDSWSLLWVDDFIEELGYEKSDNTKIYWLLPGKQLSDGLRRVKCDADTNSMVALVPRVRSFVLYADHQDIVDAIDLYDVAIIGSDSLRTVVKPSKIIRAKSDGGELIVDKRATDAKIDDEEESRTEDPNFVDSDYEIDHGDDDLFDNCVEGKIELAHNKEEGSDYVSSEDERLMMPDISEEEEEKIKFSFKSFRANVDMETPEFKVSIMFADVVELRKAIDQYTIKNQVAIKKTRNTKTRIEAKCAEGCPWMLSASMDNRVKCLVVREYIEKHTCSKQWEIKAVTAKYLAKRYIEEFRDNDKMTLMSFAKKIQKELHLTPSRHKLGRARRMAMRAIYGDEISQYNQLWDYGQELRTSNPGSSFYLNLHFGCFHTLYMSFDACKRGFMFGCRPIICLDGCHIKTKFGGHILTAVGMDPNDCIFPIAIAVVEVESLKSWSWFLDTLKKDLGIENTSAWTVMTDRQKGLVPAVRREFSDAEQRFCVRHLYQNFQVLHKGETLKNQLWAIARSSTVPEWNANMEKMKALSSEAYKYLEEIPPNQWCRAFFSDFPKCDILLNNNSEVFNKYILDAREMPILSMLERIRNQIMNRLYTKQKELERNWPCGICPKIKRKVEKNTEMANTCYVFPAGMGAFQVSDIGSQYIVELNVKRCDCRRWQLTGIPCNHAISCLRHERIKPEDVVSFCYSTRCYEQAYSYNIMPLRDSIHWEKMQGIEVKPPVYEKKVGRPKKTRRKQPQELEGGTKISKHGVEMHCSYCKNGGHNKTSCKKRKADLKLQKQPIQQMATSSIVDEEELVITWEPVITQEMHLLSIPQKNSNYLSSSVVEAFIKEAASKHQERVPESAFIATNRREGVQPPLTTSTKQGRATLRKRSAAPKKKNSPKKKKQ</sequence>
<dbReference type="InterPro" id="IPR007527">
    <property type="entry name" value="Znf_SWIM"/>
</dbReference>
<dbReference type="Pfam" id="PF26130">
    <property type="entry name" value="PB1-like"/>
    <property type="match status" value="1"/>
</dbReference>
<dbReference type="Pfam" id="PF10551">
    <property type="entry name" value="MULE"/>
    <property type="match status" value="1"/>
</dbReference>